<dbReference type="PROSITE" id="PS01180">
    <property type="entry name" value="CUB"/>
    <property type="match status" value="2"/>
</dbReference>
<evidence type="ECO:0000259" key="31">
    <source>
        <dbReference type="PROSITE" id="PS50923"/>
    </source>
</evidence>
<evidence type="ECO:0000256" key="7">
    <source>
        <dbReference type="ARBA" id="ARBA00022737"/>
    </source>
</evidence>
<comment type="subunit">
    <text evidence="16">Homodimer. Interacts with the oligomeric lectins MBL2, FCN2 and FCN3; triggers the lectin pathway of complement through activation of C3. Interacts with SERPING1. Interacts with COLEC11; probably triggers the lectin pathway of complement.</text>
</comment>
<dbReference type="PROSITE" id="PS00135">
    <property type="entry name" value="TRYPSIN_SER"/>
    <property type="match status" value="1"/>
</dbReference>
<dbReference type="SMART" id="SM00042">
    <property type="entry name" value="CUB"/>
    <property type="match status" value="2"/>
</dbReference>
<dbReference type="SUPFAM" id="SSF57196">
    <property type="entry name" value="EGF/Laminin"/>
    <property type="match status" value="1"/>
</dbReference>
<dbReference type="FunFam" id="2.10.70.10:FF:000016">
    <property type="entry name" value="Mannan-binding lectin serine protease 1"/>
    <property type="match status" value="1"/>
</dbReference>
<evidence type="ECO:0000256" key="6">
    <source>
        <dbReference type="ARBA" id="ARBA00022729"/>
    </source>
</evidence>
<feature type="domain" description="Sushi" evidence="31">
    <location>
        <begin position="401"/>
        <end position="470"/>
    </location>
</feature>
<sequence length="1028" mass="114921">MKEGPGGADLLRKKTDSVLSGSSECVYEQALAHIVELNNMFGQIQSPGYPDSYPSDSEVTWNITVPEGFRIKLYFMHFNLESSYLCEYDYVKGDDDGIADTAHQQLEEGQDPKAVVETEDQVLATFCGRETTDTEQTPGQEVVLSPGSFMSITFRSDFSNEERFTGFDAHYMAVDVDECTEREDEELSCDHYCHNYIGGYYCSCRFGYILHTDNRTCRVECSDNLFTQRTGVITSPDFPSPYPKSSECLYTIELEEGFMISLQFEDIFDIEDHPEVSCPYDYIKIKTGPKVLGPFCGEKAPEPINTQSHSVQILFRSDNSGENRGWRLLYRATGNECPKLQPPVDGKIEPLQAKYFFKDQVLVSCDTGYQVLKDNVEMDTFQIECLKDGTWSNKIPTCKIVDCGAPAELENGLVTFSTRNNLTTYKSEIRYSCQQPYYKMLHSITDVYTCSAQGVWMNEVLGRSQPTCLPGTSPSSSLPQGLPRQALGPQGPWWHNLQWVRCAFLSEVCGQPSRSLPNLVKRIIGGRNAEPGLFPWQALIVVEDTSRVPNDKWFGSGALLSESWILTAAHVLRSQRRDNTVTPVSKEHVTVYLGLHDVRDKSEAVNSSAARVVLHPDFDIQNYNHDIALVQLREPVPLGPHIMPVCLPRPEPEGPAPHMLGLVAGWGISNPNVTVDEIISSGTRTLSDVLQYVKLPVVPHAECKTSYESRSGNYSVTENMFCAGYYEGGKDTCLGDSGGAFVVLDDSSQRWAPRGAWGSSRWSVCGIPKFSRNLMARIFNGRPAQKGTTPWIAMLSHLNGQPFCGGSLLGSKWIVTAAHCLHQLLDSEEATLHGLDLLSPSAFKIIMGKHWRYRSDENEQSLNVKQIFLHPLYNPNTFENDMALVELLKSPVLNDFVMPICLPQGPSQEGAMVIVSGWGKQFLQRFPETLMEIEIPVVDHHICQEAYTPLKRKVTRDMICAGEKEGGKDACAGDSGGPMATLDTERGQWYLVGTVSWGVDCGKKDRYGVYSYIFHNKDWIQRVTGMRN</sequence>
<evidence type="ECO:0000313" key="33">
    <source>
        <dbReference type="Proteomes" id="UP000437017"/>
    </source>
</evidence>
<evidence type="ECO:0000256" key="26">
    <source>
        <dbReference type="PROSITE-ProRule" id="PRU00059"/>
    </source>
</evidence>
<evidence type="ECO:0000256" key="18">
    <source>
        <dbReference type="ARBA" id="ARBA00071889"/>
    </source>
</evidence>
<dbReference type="Gene3D" id="2.10.70.10">
    <property type="entry name" value="Complement Module, domain 1"/>
    <property type="match status" value="2"/>
</dbReference>
<name>A0A643BNH9_BALPH</name>
<comment type="subcellular location">
    <subcellularLocation>
        <location evidence="1">Secreted</location>
    </subcellularLocation>
</comment>
<reference evidence="32 33" key="1">
    <citation type="journal article" date="2019" name="PLoS ONE">
        <title>Genomic analyses reveal an absence of contemporary introgressive admixture between fin whales and blue whales, despite known hybrids.</title>
        <authorList>
            <person name="Westbury M.V."/>
            <person name="Petersen B."/>
            <person name="Lorenzen E.D."/>
        </authorList>
    </citation>
    <scope>NUCLEOTIDE SEQUENCE [LARGE SCALE GENOMIC DNA]</scope>
    <source>
        <strain evidence="32">FinWhale-01</strain>
    </source>
</reference>
<dbReference type="PROSITE" id="PS01186">
    <property type="entry name" value="EGF_2"/>
    <property type="match status" value="1"/>
</dbReference>
<dbReference type="SUPFAM" id="SSF57535">
    <property type="entry name" value="Complement control module/SCR domain"/>
    <property type="match status" value="2"/>
</dbReference>
<dbReference type="FunFam" id="2.60.120.290:FF:000006">
    <property type="entry name" value="Mannan-binding lectin serine protease 1"/>
    <property type="match status" value="1"/>
</dbReference>
<feature type="domain" description="Sushi" evidence="31">
    <location>
        <begin position="335"/>
        <end position="400"/>
    </location>
</feature>
<feature type="domain" description="CUB" evidence="29">
    <location>
        <begin position="221"/>
        <end position="333"/>
    </location>
</feature>
<dbReference type="InterPro" id="IPR009003">
    <property type="entry name" value="Peptidase_S1_PA"/>
</dbReference>
<keyword evidence="5 28" id="KW-0645">Protease</keyword>
<evidence type="ECO:0000259" key="30">
    <source>
        <dbReference type="PROSITE" id="PS50240"/>
    </source>
</evidence>
<protein>
    <recommendedName>
        <fullName evidence="18">Complement C1s subcomponent</fullName>
    </recommendedName>
    <alternativeName>
        <fullName evidence="23">Complement component 1 subcomponent s</fullName>
    </alternativeName>
    <alternativeName>
        <fullName evidence="19">Complement factor MASP-3</fullName>
    </alternativeName>
    <alternativeName>
        <fullName evidence="24">Complement-activating component of Ra-reactive factor</fullName>
    </alternativeName>
    <alternativeName>
        <fullName evidence="17">Mannan-binding lectin serine protease 1</fullName>
    </alternativeName>
    <alternativeName>
        <fullName evidence="21">Mannose-binding lectin-associated serine protease 1</fullName>
    </alternativeName>
    <alternativeName>
        <fullName evidence="20">Mannose-binding protein-associated serine protease</fullName>
    </alternativeName>
    <alternativeName>
        <fullName evidence="22">Ra-reactive factor serine protease p100</fullName>
    </alternativeName>
    <alternativeName>
        <fullName evidence="25">Serine protease 5</fullName>
    </alternativeName>
</protein>
<evidence type="ECO:0000256" key="12">
    <source>
        <dbReference type="ARBA" id="ARBA00023157"/>
    </source>
</evidence>
<evidence type="ECO:0000256" key="17">
    <source>
        <dbReference type="ARBA" id="ARBA00069914"/>
    </source>
</evidence>
<dbReference type="InterPro" id="IPR000436">
    <property type="entry name" value="Sushi_SCR_CCP_dom"/>
</dbReference>
<comment type="caution">
    <text evidence="27">Lacks conserved residue(s) required for the propagation of feature annotation.</text>
</comment>
<evidence type="ECO:0000256" key="24">
    <source>
        <dbReference type="ARBA" id="ARBA00082937"/>
    </source>
</evidence>
<dbReference type="Gene3D" id="2.10.25.10">
    <property type="entry name" value="Laminin"/>
    <property type="match status" value="1"/>
</dbReference>
<keyword evidence="6" id="KW-0732">Signal</keyword>
<keyword evidence="10" id="KW-0106">Calcium</keyword>
<dbReference type="SUPFAM" id="SSF50494">
    <property type="entry name" value="Trypsin-like serine proteases"/>
    <property type="match status" value="2"/>
</dbReference>
<dbReference type="InterPro" id="IPR001254">
    <property type="entry name" value="Trypsin_dom"/>
</dbReference>
<dbReference type="InterPro" id="IPR035914">
    <property type="entry name" value="Sperma_CUB_dom_sf"/>
</dbReference>
<evidence type="ECO:0000256" key="9">
    <source>
        <dbReference type="ARBA" id="ARBA00022825"/>
    </source>
</evidence>
<evidence type="ECO:0000256" key="14">
    <source>
        <dbReference type="ARBA" id="ARBA00023278"/>
    </source>
</evidence>
<keyword evidence="33" id="KW-1185">Reference proteome</keyword>
<feature type="domain" description="CUB" evidence="29">
    <location>
        <begin position="25"/>
        <end position="174"/>
    </location>
</feature>
<evidence type="ECO:0000256" key="28">
    <source>
        <dbReference type="RuleBase" id="RU363034"/>
    </source>
</evidence>
<comment type="function">
    <text evidence="15">Functions in the lectin pathway of complement, which performs a key role in innate immunity by recognizing pathogens through patterns of sugar moieties and neutralizing them. The lectin pathway is triggered upon binding of mannan-binding lectin (MBL) and ficolins to sugar moieties which leads to activation of the associated proteases MASP1 and MASP2. Functions as an endopeptidase and may activate MASP2 or C2 or directly activate C3 the key component of complement reaction. Isoform 2 may have an inhibitory effect on the activation of the lectin pathway of complement or may cleave IGFBP5. Also plays a role in development.</text>
</comment>
<evidence type="ECO:0000256" key="21">
    <source>
        <dbReference type="ARBA" id="ARBA00079674"/>
    </source>
</evidence>
<gene>
    <name evidence="32" type="ORF">E2I00_004215</name>
</gene>
<evidence type="ECO:0000256" key="11">
    <source>
        <dbReference type="ARBA" id="ARBA00023153"/>
    </source>
</evidence>
<keyword evidence="2" id="KW-0964">Secreted</keyword>
<dbReference type="FunFam" id="2.40.10.10:FF:000050">
    <property type="entry name" value="mannan-binding lectin serine protease 1 isoform X1"/>
    <property type="match status" value="1"/>
</dbReference>
<evidence type="ECO:0000256" key="27">
    <source>
        <dbReference type="PROSITE-ProRule" id="PRU00302"/>
    </source>
</evidence>
<evidence type="ECO:0000259" key="29">
    <source>
        <dbReference type="PROSITE" id="PS01180"/>
    </source>
</evidence>
<keyword evidence="11" id="KW-0399">Innate immunity</keyword>
<dbReference type="Gene3D" id="2.60.120.290">
    <property type="entry name" value="Spermadhesin, CUB domain"/>
    <property type="match status" value="2"/>
</dbReference>
<accession>A0A643BNH9</accession>
<evidence type="ECO:0000256" key="19">
    <source>
        <dbReference type="ARBA" id="ARBA00075775"/>
    </source>
</evidence>
<dbReference type="AlphaFoldDB" id="A0A643BNH9"/>
<proteinExistence type="predicted"/>
<evidence type="ECO:0000256" key="20">
    <source>
        <dbReference type="ARBA" id="ARBA00078514"/>
    </source>
</evidence>
<dbReference type="InterPro" id="IPR000859">
    <property type="entry name" value="CUB_dom"/>
</dbReference>
<dbReference type="InterPro" id="IPR018097">
    <property type="entry name" value="EGF_Ca-bd_CS"/>
</dbReference>
<dbReference type="GO" id="GO:0005509">
    <property type="term" value="F:calcium ion binding"/>
    <property type="evidence" value="ECO:0007669"/>
    <property type="project" value="InterPro"/>
</dbReference>
<comment type="caution">
    <text evidence="32">The sequence shown here is derived from an EMBL/GenBank/DDBJ whole genome shotgun (WGS) entry which is preliminary data.</text>
</comment>
<dbReference type="InterPro" id="IPR001314">
    <property type="entry name" value="Peptidase_S1A"/>
</dbReference>
<dbReference type="GO" id="GO:0004252">
    <property type="term" value="F:serine-type endopeptidase activity"/>
    <property type="evidence" value="ECO:0007669"/>
    <property type="project" value="InterPro"/>
</dbReference>
<keyword evidence="4 27" id="KW-0768">Sushi</keyword>
<dbReference type="Gene3D" id="2.40.10.10">
    <property type="entry name" value="Trypsin-like serine proteases"/>
    <property type="match status" value="3"/>
</dbReference>
<evidence type="ECO:0000256" key="8">
    <source>
        <dbReference type="ARBA" id="ARBA00022801"/>
    </source>
</evidence>
<keyword evidence="11" id="KW-1018">Complement activation lectin pathway</keyword>
<evidence type="ECO:0000256" key="10">
    <source>
        <dbReference type="ARBA" id="ARBA00022837"/>
    </source>
</evidence>
<dbReference type="PROSITE" id="PS50240">
    <property type="entry name" value="TRYPSIN_DOM"/>
    <property type="match status" value="2"/>
</dbReference>
<dbReference type="FunFam" id="2.40.10.10:FF:000054">
    <property type="entry name" value="Complement C1r subcomponent"/>
    <property type="match status" value="1"/>
</dbReference>
<evidence type="ECO:0000256" key="16">
    <source>
        <dbReference type="ARBA" id="ARBA00065137"/>
    </source>
</evidence>
<dbReference type="CDD" id="cd00054">
    <property type="entry name" value="EGF_CA"/>
    <property type="match status" value="1"/>
</dbReference>
<feature type="domain" description="Peptidase S1" evidence="30">
    <location>
        <begin position="778"/>
        <end position="1025"/>
    </location>
</feature>
<dbReference type="PROSITE" id="PS01187">
    <property type="entry name" value="EGF_CA"/>
    <property type="match status" value="1"/>
</dbReference>
<dbReference type="FunFam" id="2.10.70.10:FF:000028">
    <property type="entry name" value="mannan-binding lectin serine protease 1 isoform X2"/>
    <property type="match status" value="1"/>
</dbReference>
<dbReference type="SMART" id="SM00020">
    <property type="entry name" value="Tryp_SPc"/>
    <property type="match status" value="2"/>
</dbReference>
<dbReference type="PROSITE" id="PS00134">
    <property type="entry name" value="TRYPSIN_HIS"/>
    <property type="match status" value="1"/>
</dbReference>
<keyword evidence="7" id="KW-0677">Repeat</keyword>
<dbReference type="InterPro" id="IPR033116">
    <property type="entry name" value="TRYPSIN_SER"/>
</dbReference>
<organism evidence="32 33">
    <name type="scientific">Balaenoptera physalus</name>
    <name type="common">Fin whale</name>
    <name type="synonym">Balaena physalus</name>
    <dbReference type="NCBI Taxonomy" id="9770"/>
    <lineage>
        <taxon>Eukaryota</taxon>
        <taxon>Metazoa</taxon>
        <taxon>Chordata</taxon>
        <taxon>Craniata</taxon>
        <taxon>Vertebrata</taxon>
        <taxon>Euteleostomi</taxon>
        <taxon>Mammalia</taxon>
        <taxon>Eutheria</taxon>
        <taxon>Laurasiatheria</taxon>
        <taxon>Artiodactyla</taxon>
        <taxon>Whippomorpha</taxon>
        <taxon>Cetacea</taxon>
        <taxon>Mysticeti</taxon>
        <taxon>Balaenopteridae</taxon>
        <taxon>Balaenoptera</taxon>
    </lineage>
</organism>
<dbReference type="GO" id="GO:0006508">
    <property type="term" value="P:proteolysis"/>
    <property type="evidence" value="ECO:0007669"/>
    <property type="project" value="UniProtKB-KW"/>
</dbReference>
<keyword evidence="12 26" id="KW-1015">Disulfide bond</keyword>
<feature type="domain" description="Peptidase S1" evidence="30">
    <location>
        <begin position="523"/>
        <end position="778"/>
    </location>
</feature>
<keyword evidence="14" id="KW-0379">Hydroxylation</keyword>
<evidence type="ECO:0000256" key="25">
    <source>
        <dbReference type="ARBA" id="ARBA00083087"/>
    </source>
</evidence>
<dbReference type="EMBL" id="SGJD01008228">
    <property type="protein sequence ID" value="KAB0389175.1"/>
    <property type="molecule type" value="Genomic_DNA"/>
</dbReference>
<evidence type="ECO:0000256" key="15">
    <source>
        <dbReference type="ARBA" id="ARBA00058828"/>
    </source>
</evidence>
<dbReference type="OrthoDB" id="9985152at2759"/>
<dbReference type="SMART" id="SM00032">
    <property type="entry name" value="CCP"/>
    <property type="match status" value="2"/>
</dbReference>
<dbReference type="FunFam" id="2.10.25.10:FF:000059">
    <property type="entry name" value="Mannan-binding lectin serine protease 1"/>
    <property type="match status" value="1"/>
</dbReference>
<evidence type="ECO:0000256" key="5">
    <source>
        <dbReference type="ARBA" id="ARBA00022670"/>
    </source>
</evidence>
<feature type="disulfide bond" evidence="26">
    <location>
        <begin position="221"/>
        <end position="248"/>
    </location>
</feature>
<evidence type="ECO:0000313" key="32">
    <source>
        <dbReference type="EMBL" id="KAB0389175.1"/>
    </source>
</evidence>
<evidence type="ECO:0000256" key="4">
    <source>
        <dbReference type="ARBA" id="ARBA00022659"/>
    </source>
</evidence>
<dbReference type="InterPro" id="IPR018114">
    <property type="entry name" value="TRYPSIN_HIS"/>
</dbReference>
<dbReference type="Proteomes" id="UP000437017">
    <property type="component" value="Unassembled WGS sequence"/>
</dbReference>
<dbReference type="GO" id="GO:0005615">
    <property type="term" value="C:extracellular space"/>
    <property type="evidence" value="ECO:0007669"/>
    <property type="project" value="TreeGrafter"/>
</dbReference>
<keyword evidence="8 28" id="KW-0378">Hydrolase</keyword>
<evidence type="ECO:0000256" key="23">
    <source>
        <dbReference type="ARBA" id="ARBA00082734"/>
    </source>
</evidence>
<evidence type="ECO:0000256" key="3">
    <source>
        <dbReference type="ARBA" id="ARBA00022536"/>
    </source>
</evidence>
<evidence type="ECO:0000256" key="1">
    <source>
        <dbReference type="ARBA" id="ARBA00004613"/>
    </source>
</evidence>
<dbReference type="SMART" id="SM00179">
    <property type="entry name" value="EGF_CA"/>
    <property type="match status" value="1"/>
</dbReference>
<evidence type="ECO:0000256" key="2">
    <source>
        <dbReference type="ARBA" id="ARBA00022525"/>
    </source>
</evidence>
<dbReference type="InterPro" id="IPR001881">
    <property type="entry name" value="EGF-like_Ca-bd_dom"/>
</dbReference>
<keyword evidence="11" id="KW-0391">Immunity</keyword>
<dbReference type="Pfam" id="PF00084">
    <property type="entry name" value="Sushi"/>
    <property type="match status" value="2"/>
</dbReference>
<evidence type="ECO:0000256" key="22">
    <source>
        <dbReference type="ARBA" id="ARBA00081739"/>
    </source>
</evidence>
<dbReference type="GO" id="GO:0001867">
    <property type="term" value="P:complement activation, lectin pathway"/>
    <property type="evidence" value="ECO:0007669"/>
    <property type="project" value="UniProtKB-KW"/>
</dbReference>
<dbReference type="FunFam" id="2.40.10.10:FF:000015">
    <property type="entry name" value="Atrial natriuretic peptide-converting enzyme"/>
    <property type="match status" value="1"/>
</dbReference>
<dbReference type="SUPFAM" id="SSF49854">
    <property type="entry name" value="Spermadhesin, CUB domain"/>
    <property type="match status" value="2"/>
</dbReference>
<keyword evidence="9 28" id="KW-0720">Serine protease</keyword>
<dbReference type="PRINTS" id="PR00722">
    <property type="entry name" value="CHYMOTRYPSIN"/>
</dbReference>
<dbReference type="Pfam" id="PF00431">
    <property type="entry name" value="CUB"/>
    <property type="match status" value="2"/>
</dbReference>
<dbReference type="InterPro" id="IPR043504">
    <property type="entry name" value="Peptidase_S1_PA_chymotrypsin"/>
</dbReference>
<dbReference type="CDD" id="cd00190">
    <property type="entry name" value="Tryp_SPc"/>
    <property type="match status" value="2"/>
</dbReference>
<dbReference type="PANTHER" id="PTHR24255">
    <property type="entry name" value="COMPLEMENT COMPONENT 1, S SUBCOMPONENT-RELATED"/>
    <property type="match status" value="1"/>
</dbReference>
<dbReference type="InterPro" id="IPR035976">
    <property type="entry name" value="Sushi/SCR/CCP_sf"/>
</dbReference>
<dbReference type="CDD" id="cd00033">
    <property type="entry name" value="CCP"/>
    <property type="match status" value="2"/>
</dbReference>
<dbReference type="PROSITE" id="PS50923">
    <property type="entry name" value="SUSHI"/>
    <property type="match status" value="2"/>
</dbReference>
<keyword evidence="13" id="KW-0325">Glycoprotein</keyword>
<dbReference type="CDD" id="cd00041">
    <property type="entry name" value="CUB"/>
    <property type="match status" value="2"/>
</dbReference>
<evidence type="ECO:0000256" key="13">
    <source>
        <dbReference type="ARBA" id="ARBA00023180"/>
    </source>
</evidence>
<keyword evidence="3" id="KW-0245">EGF-like domain</keyword>
<dbReference type="Pfam" id="PF00089">
    <property type="entry name" value="Trypsin"/>
    <property type="match status" value="2"/>
</dbReference>
<dbReference type="InterPro" id="IPR000742">
    <property type="entry name" value="EGF"/>
</dbReference>
<dbReference type="PANTHER" id="PTHR24255:SF13">
    <property type="entry name" value="MANNAN-BINDING LECTIN SERINE PROTEASE 1"/>
    <property type="match status" value="1"/>
</dbReference>